<keyword evidence="5 8" id="KW-0560">Oxidoreductase</keyword>
<dbReference type="SMART" id="SM00450">
    <property type="entry name" value="RHOD"/>
    <property type="match status" value="1"/>
</dbReference>
<evidence type="ECO:0000256" key="1">
    <source>
        <dbReference type="ARBA" id="ARBA00001974"/>
    </source>
</evidence>
<accession>A0A0P8W7A5</accession>
<keyword evidence="4" id="KW-0274">FAD</keyword>
<dbReference type="SUPFAM" id="SSF51905">
    <property type="entry name" value="FAD/NAD(P)-binding domain"/>
    <property type="match status" value="1"/>
</dbReference>
<proteinExistence type="inferred from homology"/>
<dbReference type="CDD" id="cd01524">
    <property type="entry name" value="RHOD_Pyr_redox"/>
    <property type="match status" value="1"/>
</dbReference>
<reference evidence="8 9" key="1">
    <citation type="submission" date="2015-09" db="EMBL/GenBank/DDBJ databases">
        <title>Genome sequence of Oxobacter pfennigii DSM 3222.</title>
        <authorList>
            <person name="Poehlein A."/>
            <person name="Bengelsdorf F.R."/>
            <person name="Schiel-Bengelsdorf B."/>
            <person name="Duerre P."/>
            <person name="Daniel R."/>
        </authorList>
    </citation>
    <scope>NUCLEOTIDE SEQUENCE [LARGE SCALE GENOMIC DNA]</scope>
    <source>
        <strain evidence="8 9">DSM 3222</strain>
    </source>
</reference>
<protein>
    <submittedName>
        <fullName evidence="8">Coenzyme A disulfide reductase</fullName>
        <ecNumber evidence="8">1.8.1.14</ecNumber>
    </submittedName>
</protein>
<dbReference type="AlphaFoldDB" id="A0A0P8W7A5"/>
<dbReference type="InterPro" id="IPR001763">
    <property type="entry name" value="Rhodanese-like_dom"/>
</dbReference>
<dbReference type="GO" id="GO:0050451">
    <property type="term" value="F:CoA-disulfide reductase (NADPH) activity"/>
    <property type="evidence" value="ECO:0007669"/>
    <property type="project" value="UniProtKB-EC"/>
</dbReference>
<sequence length="561" mass="61897">MKVIIIGGVAGGASAAARLRRNDEKSEIILFERGEHISFANCGLPYYIGEVIRNEENLLVQTPEGMKKRFNIDVRVLSEVVRIHRETKEVEIYDRKNDKRYTESYDKLILSPGASPIKPDLEGVNAKNVFTLRNVPDTLSIKDYVDNEKPESAVVVGGGFIGLEIAENLKERGLDVKLVELSNQVLAPIDFEMAAIVQNYMKEKGIEFYLGDGLKGIKHNTGYSEVELNSGAKIEADMVVLGIGVRPEVSLAKDAGLELGERGGIKVDQTLKTSDSNIYAVGDAIEVIDYINGKQSLVPLAGPANKQGRIAADNVCGRNETYDGTQGTSVLKIFDMTVASTGNNEKLLRRFDIPYEKSYTHSASHASYYPGSSTISMKIIFSPEDGKVLGAQAVGFEGVEKRIDVLATAIRAGMTVYDLEKLELSYAPPYSSAKDPVNMAGYVASNILKGDNKVIHWDEIERLDKEESILVDVRTPMEYSLGTIEDAVNIPLDEMRNRLDEFPRDKKIIVFCKVGLRGYLALRILAQNGFKDVYNLSGGCSTYYPVIEANKEDSPKKKEVI</sequence>
<dbReference type="PRINTS" id="PR00411">
    <property type="entry name" value="PNDRDTASEI"/>
</dbReference>
<dbReference type="Pfam" id="PF07992">
    <property type="entry name" value="Pyr_redox_2"/>
    <property type="match status" value="1"/>
</dbReference>
<evidence type="ECO:0000256" key="4">
    <source>
        <dbReference type="ARBA" id="ARBA00022827"/>
    </source>
</evidence>
<dbReference type="STRING" id="36849.OXPF_16290"/>
<evidence type="ECO:0000313" key="9">
    <source>
        <dbReference type="Proteomes" id="UP000050326"/>
    </source>
</evidence>
<dbReference type="Pfam" id="PF02852">
    <property type="entry name" value="Pyr_redox_dim"/>
    <property type="match status" value="1"/>
</dbReference>
<dbReference type="InterPro" id="IPR036873">
    <property type="entry name" value="Rhodanese-like_dom_sf"/>
</dbReference>
<evidence type="ECO:0000313" key="8">
    <source>
        <dbReference type="EMBL" id="KPU44546.1"/>
    </source>
</evidence>
<dbReference type="PATRIC" id="fig|36849.3.peg.1719"/>
<keyword evidence="3" id="KW-0285">Flavoprotein</keyword>
<evidence type="ECO:0000259" key="7">
    <source>
        <dbReference type="PROSITE" id="PS50206"/>
    </source>
</evidence>
<dbReference type="InterPro" id="IPR050260">
    <property type="entry name" value="FAD-bd_OxRdtase"/>
</dbReference>
<dbReference type="PANTHER" id="PTHR43429">
    <property type="entry name" value="PYRIDINE NUCLEOTIDE-DISULFIDE OXIDOREDUCTASE DOMAIN-CONTAINING"/>
    <property type="match status" value="1"/>
</dbReference>
<dbReference type="Gene3D" id="3.50.50.60">
    <property type="entry name" value="FAD/NAD(P)-binding domain"/>
    <property type="match status" value="2"/>
</dbReference>
<dbReference type="SUPFAM" id="SSF55424">
    <property type="entry name" value="FAD/NAD-linked reductases, dimerisation (C-terminal) domain"/>
    <property type="match status" value="1"/>
</dbReference>
<dbReference type="PANTHER" id="PTHR43429:SF1">
    <property type="entry name" value="NAD(P)H SULFUR OXIDOREDUCTASE (COA-DEPENDENT)"/>
    <property type="match status" value="1"/>
</dbReference>
<evidence type="ECO:0000256" key="3">
    <source>
        <dbReference type="ARBA" id="ARBA00022630"/>
    </source>
</evidence>
<dbReference type="Proteomes" id="UP000050326">
    <property type="component" value="Unassembled WGS sequence"/>
</dbReference>
<feature type="domain" description="Rhodanese" evidence="7">
    <location>
        <begin position="464"/>
        <end position="549"/>
    </location>
</feature>
<evidence type="ECO:0000256" key="6">
    <source>
        <dbReference type="ARBA" id="ARBA00023284"/>
    </source>
</evidence>
<comment type="caution">
    <text evidence="8">The sequence shown here is derived from an EMBL/GenBank/DDBJ whole genome shotgun (WGS) entry which is preliminary data.</text>
</comment>
<dbReference type="EMBL" id="LKET01000029">
    <property type="protein sequence ID" value="KPU44546.1"/>
    <property type="molecule type" value="Genomic_DNA"/>
</dbReference>
<keyword evidence="6" id="KW-0676">Redox-active center</keyword>
<dbReference type="InterPro" id="IPR023753">
    <property type="entry name" value="FAD/NAD-binding_dom"/>
</dbReference>
<dbReference type="PRINTS" id="PR00368">
    <property type="entry name" value="FADPNR"/>
</dbReference>
<evidence type="ECO:0000256" key="2">
    <source>
        <dbReference type="ARBA" id="ARBA00009130"/>
    </source>
</evidence>
<comment type="cofactor">
    <cofactor evidence="1">
        <name>FAD</name>
        <dbReference type="ChEBI" id="CHEBI:57692"/>
    </cofactor>
</comment>
<evidence type="ECO:0000256" key="5">
    <source>
        <dbReference type="ARBA" id="ARBA00023002"/>
    </source>
</evidence>
<dbReference type="EC" id="1.8.1.14" evidence="8"/>
<dbReference type="Gene3D" id="3.40.250.10">
    <property type="entry name" value="Rhodanese-like domain"/>
    <property type="match status" value="1"/>
</dbReference>
<comment type="similarity">
    <text evidence="2">Belongs to the class-III pyridine nucleotide-disulfide oxidoreductase family.</text>
</comment>
<dbReference type="Pfam" id="PF00581">
    <property type="entry name" value="Rhodanese"/>
    <property type="match status" value="1"/>
</dbReference>
<dbReference type="InterPro" id="IPR004099">
    <property type="entry name" value="Pyr_nucl-diS_OxRdtase_dimer"/>
</dbReference>
<keyword evidence="9" id="KW-1185">Reference proteome</keyword>
<dbReference type="PROSITE" id="PS50206">
    <property type="entry name" value="RHODANESE_3"/>
    <property type="match status" value="1"/>
</dbReference>
<dbReference type="InterPro" id="IPR016156">
    <property type="entry name" value="FAD/NAD-linked_Rdtase_dimer_sf"/>
</dbReference>
<name>A0A0P8W7A5_9CLOT</name>
<dbReference type="SUPFAM" id="SSF52821">
    <property type="entry name" value="Rhodanese/Cell cycle control phosphatase"/>
    <property type="match status" value="1"/>
</dbReference>
<organism evidence="8 9">
    <name type="scientific">Oxobacter pfennigii</name>
    <dbReference type="NCBI Taxonomy" id="36849"/>
    <lineage>
        <taxon>Bacteria</taxon>
        <taxon>Bacillati</taxon>
        <taxon>Bacillota</taxon>
        <taxon>Clostridia</taxon>
        <taxon>Eubacteriales</taxon>
        <taxon>Clostridiaceae</taxon>
        <taxon>Oxobacter</taxon>
    </lineage>
</organism>
<gene>
    <name evidence="8" type="primary">cdr</name>
    <name evidence="8" type="ORF">OXPF_16290</name>
</gene>
<dbReference type="InterPro" id="IPR036188">
    <property type="entry name" value="FAD/NAD-bd_sf"/>
</dbReference>
<dbReference type="NCBIfam" id="NF010037">
    <property type="entry name" value="PRK13512.1"/>
    <property type="match status" value="1"/>
</dbReference>